<dbReference type="Gene3D" id="3.10.10.10">
    <property type="entry name" value="HIV Type 1 Reverse Transcriptase, subunit A, domain 1"/>
    <property type="match status" value="1"/>
</dbReference>
<dbReference type="EMBL" id="AVOT02023323">
    <property type="protein sequence ID" value="MBW0513278.1"/>
    <property type="molecule type" value="Genomic_DNA"/>
</dbReference>
<dbReference type="InterPro" id="IPR043128">
    <property type="entry name" value="Rev_trsase/Diguanyl_cyclase"/>
</dbReference>
<dbReference type="OrthoDB" id="115435at2759"/>
<organism evidence="1 2">
    <name type="scientific">Austropuccinia psidii MF-1</name>
    <dbReference type="NCBI Taxonomy" id="1389203"/>
    <lineage>
        <taxon>Eukaryota</taxon>
        <taxon>Fungi</taxon>
        <taxon>Dikarya</taxon>
        <taxon>Basidiomycota</taxon>
        <taxon>Pucciniomycotina</taxon>
        <taxon>Pucciniomycetes</taxon>
        <taxon>Pucciniales</taxon>
        <taxon>Sphaerophragmiaceae</taxon>
        <taxon>Austropuccinia</taxon>
    </lineage>
</organism>
<sequence length="240" mass="26821">MCKTKPARGKGYTAGASCITSVLMNDVESKVNLDTGAFFTSIGKDYLQIILPEWKNHLLPIEGVKFRSARNNMYPLVILHTNLVFPHPEGSVRMKTEIVLMENGSEVDIPCNIDIPYPPVLRRPTDPESPRAREALEKHIQELIQLGVLKNVGHDEEVEVTNPVIIALHNGTSRIAVDFRALNTNTVPDRDPIPRIPETLTQLSKAKYITSMDALKGFHQIVLTPKSKKLLRIIAHCGIY</sequence>
<comment type="caution">
    <text evidence="1">The sequence shown here is derived from an EMBL/GenBank/DDBJ whole genome shotgun (WGS) entry which is preliminary data.</text>
</comment>
<evidence type="ECO:0000313" key="2">
    <source>
        <dbReference type="Proteomes" id="UP000765509"/>
    </source>
</evidence>
<gene>
    <name evidence="1" type="ORF">O181_052993</name>
</gene>
<dbReference type="PANTHER" id="PTHR37984:SF5">
    <property type="entry name" value="PROTEIN NYNRIN-LIKE"/>
    <property type="match status" value="1"/>
</dbReference>
<keyword evidence="2" id="KW-1185">Reference proteome</keyword>
<dbReference type="SUPFAM" id="SSF56672">
    <property type="entry name" value="DNA/RNA polymerases"/>
    <property type="match status" value="1"/>
</dbReference>
<reference evidence="1" key="1">
    <citation type="submission" date="2021-03" db="EMBL/GenBank/DDBJ databases">
        <title>Draft genome sequence of rust myrtle Austropuccinia psidii MF-1, a brazilian biotype.</title>
        <authorList>
            <person name="Quecine M.C."/>
            <person name="Pachon D.M.R."/>
            <person name="Bonatelli M.L."/>
            <person name="Correr F.H."/>
            <person name="Franceschini L.M."/>
            <person name="Leite T.F."/>
            <person name="Margarido G.R.A."/>
            <person name="Almeida C.A."/>
            <person name="Ferrarezi J.A."/>
            <person name="Labate C.A."/>
        </authorList>
    </citation>
    <scope>NUCLEOTIDE SEQUENCE</scope>
    <source>
        <strain evidence="1">MF-1</strain>
    </source>
</reference>
<dbReference type="PANTHER" id="PTHR37984">
    <property type="entry name" value="PROTEIN CBG26694"/>
    <property type="match status" value="1"/>
</dbReference>
<name>A0A9Q3HPZ5_9BASI</name>
<dbReference type="Gene3D" id="3.30.70.270">
    <property type="match status" value="1"/>
</dbReference>
<evidence type="ECO:0000313" key="1">
    <source>
        <dbReference type="EMBL" id="MBW0513278.1"/>
    </source>
</evidence>
<dbReference type="AlphaFoldDB" id="A0A9Q3HPZ5"/>
<evidence type="ECO:0008006" key="3">
    <source>
        <dbReference type="Google" id="ProtNLM"/>
    </source>
</evidence>
<dbReference type="Proteomes" id="UP000765509">
    <property type="component" value="Unassembled WGS sequence"/>
</dbReference>
<proteinExistence type="predicted"/>
<protein>
    <recommendedName>
        <fullName evidence="3">Reverse transcriptase domain-containing protein</fullName>
    </recommendedName>
</protein>
<accession>A0A9Q3HPZ5</accession>
<dbReference type="InterPro" id="IPR050951">
    <property type="entry name" value="Retrovirus_Pol_polyprotein"/>
</dbReference>
<dbReference type="InterPro" id="IPR043502">
    <property type="entry name" value="DNA/RNA_pol_sf"/>
</dbReference>